<evidence type="ECO:0000313" key="1">
    <source>
        <dbReference type="Proteomes" id="UP000515160"/>
    </source>
</evidence>
<dbReference type="Proteomes" id="UP000515160">
    <property type="component" value="Chromosome 2R"/>
</dbReference>
<dbReference type="SMART" id="SM00708">
    <property type="entry name" value="PhBP"/>
    <property type="match status" value="1"/>
</dbReference>
<keyword evidence="1" id="KW-1185">Reference proteome</keyword>
<evidence type="ECO:0000313" key="2">
    <source>
        <dbReference type="RefSeq" id="XP_051862835.1"/>
    </source>
</evidence>
<name>A0A9C6SVZ7_DROAB</name>
<dbReference type="RefSeq" id="XP_051862835.1">
    <property type="nucleotide sequence ID" value="XM_052006875.1"/>
</dbReference>
<dbReference type="InterPro" id="IPR036728">
    <property type="entry name" value="PBP_GOBP_sf"/>
</dbReference>
<dbReference type="AlphaFoldDB" id="A0A9C6SVZ7"/>
<dbReference type="GO" id="GO:0005549">
    <property type="term" value="F:odorant binding"/>
    <property type="evidence" value="ECO:0007669"/>
    <property type="project" value="InterPro"/>
</dbReference>
<dbReference type="Pfam" id="PF01395">
    <property type="entry name" value="PBP_GOBP"/>
    <property type="match status" value="1"/>
</dbReference>
<dbReference type="Gene3D" id="1.10.238.20">
    <property type="entry name" value="Pheromone/general odorant binding protein domain"/>
    <property type="match status" value="1"/>
</dbReference>
<proteinExistence type="predicted"/>
<protein>
    <submittedName>
        <fullName evidence="2">Uncharacterized protein LOC117573561</fullName>
    </submittedName>
</protein>
<dbReference type="OrthoDB" id="8194670at2759"/>
<dbReference type="GeneID" id="117573561"/>
<dbReference type="SUPFAM" id="SSF47565">
    <property type="entry name" value="Insect pheromone/odorant-binding proteins"/>
    <property type="match status" value="1"/>
</dbReference>
<gene>
    <name evidence="2" type="primary">LOC117573561</name>
</gene>
<dbReference type="CDD" id="cd23992">
    <property type="entry name" value="PBP_GOBP"/>
    <property type="match status" value="1"/>
</dbReference>
<sequence>MQCRSEHPFNKEQLAMTRQNFLYFPNEPEVRQYLLCYYQMQGFFSALEGFYPDRVAKIEKVDMNEEEVLQIAQGCVDRNEQKSPADEWVFRFHMCLMSSKVGDRAKIIYNNLKEENGENVQIYK</sequence>
<accession>A0A9C6SVZ7</accession>
<dbReference type="InterPro" id="IPR006170">
    <property type="entry name" value="PBP/GOBP"/>
</dbReference>
<reference evidence="2" key="1">
    <citation type="submission" date="2025-08" db="UniProtKB">
        <authorList>
            <consortium name="RefSeq"/>
        </authorList>
    </citation>
    <scope>IDENTIFICATION</scope>
    <source>
        <strain evidence="2">15112-1751.03</strain>
        <tissue evidence="2">Whole Adult</tissue>
    </source>
</reference>
<organism evidence="1 2">
    <name type="scientific">Drosophila albomicans</name>
    <name type="common">Fruit fly</name>
    <dbReference type="NCBI Taxonomy" id="7291"/>
    <lineage>
        <taxon>Eukaryota</taxon>
        <taxon>Metazoa</taxon>
        <taxon>Ecdysozoa</taxon>
        <taxon>Arthropoda</taxon>
        <taxon>Hexapoda</taxon>
        <taxon>Insecta</taxon>
        <taxon>Pterygota</taxon>
        <taxon>Neoptera</taxon>
        <taxon>Endopterygota</taxon>
        <taxon>Diptera</taxon>
        <taxon>Brachycera</taxon>
        <taxon>Muscomorpha</taxon>
        <taxon>Ephydroidea</taxon>
        <taxon>Drosophilidae</taxon>
        <taxon>Drosophila</taxon>
    </lineage>
</organism>